<keyword evidence="2" id="KW-0732">Signal</keyword>
<proteinExistence type="predicted"/>
<organism evidence="4 5">
    <name type="scientific">Paenibacillus sabuli</name>
    <dbReference type="NCBI Taxonomy" id="2772509"/>
    <lineage>
        <taxon>Bacteria</taxon>
        <taxon>Bacillati</taxon>
        <taxon>Bacillota</taxon>
        <taxon>Bacilli</taxon>
        <taxon>Bacillales</taxon>
        <taxon>Paenibacillaceae</taxon>
        <taxon>Paenibacillus</taxon>
    </lineage>
</organism>
<dbReference type="InterPro" id="IPR051465">
    <property type="entry name" value="Cell_Envelope_Struct_Comp"/>
</dbReference>
<feature type="domain" description="SLH" evidence="3">
    <location>
        <begin position="558"/>
        <end position="614"/>
    </location>
</feature>
<feature type="domain" description="SLH" evidence="3">
    <location>
        <begin position="406"/>
        <end position="469"/>
    </location>
</feature>
<keyword evidence="5" id="KW-1185">Reference proteome</keyword>
<evidence type="ECO:0000313" key="4">
    <source>
        <dbReference type="EMBL" id="MBD2848493.1"/>
    </source>
</evidence>
<dbReference type="Pfam" id="PF00395">
    <property type="entry name" value="SLH"/>
    <property type="match status" value="3"/>
</dbReference>
<dbReference type="PROSITE" id="PS51272">
    <property type="entry name" value="SLH"/>
    <property type="match status" value="3"/>
</dbReference>
<evidence type="ECO:0000259" key="3">
    <source>
        <dbReference type="PROSITE" id="PS51272"/>
    </source>
</evidence>
<feature type="compositionally biased region" description="Gly residues" evidence="1">
    <location>
        <begin position="137"/>
        <end position="148"/>
    </location>
</feature>
<dbReference type="PANTHER" id="PTHR43308">
    <property type="entry name" value="OUTER MEMBRANE PROTEIN ALPHA-RELATED"/>
    <property type="match status" value="1"/>
</dbReference>
<gene>
    <name evidence="4" type="ORF">IDH44_25210</name>
</gene>
<evidence type="ECO:0000256" key="2">
    <source>
        <dbReference type="SAM" id="SignalP"/>
    </source>
</evidence>
<feature type="chain" id="PRO_5036747496" evidence="2">
    <location>
        <begin position="24"/>
        <end position="614"/>
    </location>
</feature>
<dbReference type="EMBL" id="JACXIZ010000070">
    <property type="protein sequence ID" value="MBD2848493.1"/>
    <property type="molecule type" value="Genomic_DNA"/>
</dbReference>
<dbReference type="AlphaFoldDB" id="A0A927GUB3"/>
<dbReference type="InterPro" id="IPR001119">
    <property type="entry name" value="SLH_dom"/>
</dbReference>
<dbReference type="Proteomes" id="UP000621560">
    <property type="component" value="Unassembled WGS sequence"/>
</dbReference>
<sequence>MIIVKRYIALWLALLLVAVPALAGTATAAAVADGLALELGASVAKRGERMAVSGSAPAAAARVTVQIVRPDQSLLYVDVLDVTDGRYDVSVRIPEDAVLAPLGAYTVTAGAQGVTASATFEVVGESGEPGRPDEPGDPGGPEEPGGPGEPDEPGAPGGPDEPGDPDPDDGGSGGDGANEDSQSGDVDDAADDGRIPPQAGEASGGVIAPEMEASGRLVVGIARIRAALEAAEGRVVIELPDEALADGGWLELPVEALYELEAQDAALVLGGGGMRLDFPAGAIGSAETARESGRLRIRLQLGWGETAAQAAAQAMGGDTAYSAADLALRVELTVLDGDEETDAGALAEPAHVRLTLDAGRLAQLDPAVAGVYLVDDGELLYAGGRLDDDGTLTFAAPHFSTYAVLHYDRRFADLRGHWAEEQVRRLAARHIVTGVGAARYEPQRAITRAEFATLVMRGLDYAGLSAEEVAAQGAAGANAAQGAASAAVRFDDVQAGSYYEAHVHAAAALGLVRGYDGRFRPGDAITRQEAAALLARAADLLGLGASMSGSMSGSVSGSPAFADREEIAEWASADVKRAWSLGLIEGYGGAFHPLASATRAEVATMIGRLVTEVN</sequence>
<feature type="signal peptide" evidence="2">
    <location>
        <begin position="1"/>
        <end position="23"/>
    </location>
</feature>
<evidence type="ECO:0000256" key="1">
    <source>
        <dbReference type="SAM" id="MobiDB-lite"/>
    </source>
</evidence>
<protein>
    <submittedName>
        <fullName evidence="4">S-layer homology domain-containing protein</fullName>
    </submittedName>
</protein>
<feature type="region of interest" description="Disordered" evidence="1">
    <location>
        <begin position="122"/>
        <end position="207"/>
    </location>
</feature>
<comment type="caution">
    <text evidence="4">The sequence shown here is derived from an EMBL/GenBank/DDBJ whole genome shotgun (WGS) entry which is preliminary data.</text>
</comment>
<feature type="domain" description="SLH" evidence="3">
    <location>
        <begin position="486"/>
        <end position="548"/>
    </location>
</feature>
<reference evidence="4" key="1">
    <citation type="submission" date="2020-09" db="EMBL/GenBank/DDBJ databases">
        <title>A novel bacterium of genus Paenibacillus, isolated from South China Sea.</title>
        <authorList>
            <person name="Huang H."/>
            <person name="Mo K."/>
            <person name="Hu Y."/>
        </authorList>
    </citation>
    <scope>NUCLEOTIDE SEQUENCE</scope>
    <source>
        <strain evidence="4">IB182496</strain>
    </source>
</reference>
<evidence type="ECO:0000313" key="5">
    <source>
        <dbReference type="Proteomes" id="UP000621560"/>
    </source>
</evidence>
<dbReference type="PANTHER" id="PTHR43308:SF5">
    <property type="entry name" value="S-LAYER PROTEIN _ PEPTIDOGLYCAN ENDO-BETA-N-ACETYLGLUCOSAMINIDASE"/>
    <property type="match status" value="1"/>
</dbReference>
<name>A0A927GUB3_9BACL</name>
<accession>A0A927GUB3</accession>